<name>A0A6N7YQF9_9PSEU</name>
<dbReference type="PANTHER" id="PTHR21621">
    <property type="entry name" value="RIBOSOMAL PROTEIN S6 MODIFICATION PROTEIN"/>
    <property type="match status" value="1"/>
</dbReference>
<reference evidence="2 3" key="1">
    <citation type="submission" date="2019-11" db="EMBL/GenBank/DDBJ databases">
        <title>Draft genome of Amycolatopsis RM579.</title>
        <authorList>
            <person name="Duangmal K."/>
            <person name="Mingma R."/>
        </authorList>
    </citation>
    <scope>NUCLEOTIDE SEQUENCE [LARGE SCALE GENOMIC DNA]</scope>
    <source>
        <strain evidence="2 3">RM579</strain>
    </source>
</reference>
<keyword evidence="3" id="KW-1185">Reference proteome</keyword>
<dbReference type="Gene3D" id="3.30.470.20">
    <property type="entry name" value="ATP-grasp fold, B domain"/>
    <property type="match status" value="1"/>
</dbReference>
<dbReference type="GO" id="GO:0018169">
    <property type="term" value="F:ribosomal S6-glutamic acid ligase activity"/>
    <property type="evidence" value="ECO:0007669"/>
    <property type="project" value="TreeGrafter"/>
</dbReference>
<comment type="caution">
    <text evidence="2">The sequence shown here is derived from an EMBL/GenBank/DDBJ whole genome shotgun (WGS) entry which is preliminary data.</text>
</comment>
<evidence type="ECO:0000313" key="3">
    <source>
        <dbReference type="Proteomes" id="UP000440096"/>
    </source>
</evidence>
<gene>
    <name evidence="2" type="ORF">GKO32_14830</name>
</gene>
<dbReference type="GO" id="GO:0005737">
    <property type="term" value="C:cytoplasm"/>
    <property type="evidence" value="ECO:0007669"/>
    <property type="project" value="TreeGrafter"/>
</dbReference>
<proteinExistence type="predicted"/>
<evidence type="ECO:0000259" key="1">
    <source>
        <dbReference type="Pfam" id="PF08443"/>
    </source>
</evidence>
<dbReference type="AlphaFoldDB" id="A0A6N7YQF9"/>
<feature type="domain" description="ATP-grasp fold RimK-type" evidence="1">
    <location>
        <begin position="131"/>
        <end position="288"/>
    </location>
</feature>
<dbReference type="OrthoDB" id="9794735at2"/>
<evidence type="ECO:0000313" key="2">
    <source>
        <dbReference type="EMBL" id="MTD55245.1"/>
    </source>
</evidence>
<dbReference type="SUPFAM" id="SSF56059">
    <property type="entry name" value="Glutathione synthetase ATP-binding domain-like"/>
    <property type="match status" value="1"/>
</dbReference>
<accession>A0A6N7YQF9</accession>
<organism evidence="2 3">
    <name type="scientific">Amycolatopsis pithecellobii</name>
    <dbReference type="NCBI Taxonomy" id="664692"/>
    <lineage>
        <taxon>Bacteria</taxon>
        <taxon>Bacillati</taxon>
        <taxon>Actinomycetota</taxon>
        <taxon>Actinomycetes</taxon>
        <taxon>Pseudonocardiales</taxon>
        <taxon>Pseudonocardiaceae</taxon>
        <taxon>Amycolatopsis</taxon>
    </lineage>
</organism>
<dbReference type="PANTHER" id="PTHR21621:SF0">
    <property type="entry name" value="BETA-CITRYLGLUTAMATE SYNTHASE B-RELATED"/>
    <property type="match status" value="1"/>
</dbReference>
<sequence length="307" mass="33837">MIMLWGLLEDGPLARVYQELQHDDAPVVFVDQRDVLHSEIALDVGATISGTVRVAGRTVDVEEVTAAYLRPYDSWRIGAVARAGRDSAECRHALGFDDTLWLWAELTSARVVNRPSAMASNSSKPRQAMTISAHGFGVPDTLITTDPDAARAFQADHGTVVYKSVSGIRSIVSRLGQEHDDRLQDVAWCPTQFQQYVPGDDYRVHVVGDEVFATRIQSAADDYRYGSKQGATVAMEPVILPPEWAQRCRALAADLDFALAGIDLRLTPDGEWYCFEVNPSPGFTFYDRRGQGIGRAVAGLLREEPAR</sequence>
<dbReference type="GO" id="GO:0009432">
    <property type="term" value="P:SOS response"/>
    <property type="evidence" value="ECO:0007669"/>
    <property type="project" value="TreeGrafter"/>
</dbReference>
<dbReference type="EMBL" id="WMBA01000019">
    <property type="protein sequence ID" value="MTD55245.1"/>
    <property type="molecule type" value="Genomic_DNA"/>
</dbReference>
<dbReference type="RefSeq" id="WP_154757448.1">
    <property type="nucleotide sequence ID" value="NZ_WMBA01000019.1"/>
</dbReference>
<dbReference type="Proteomes" id="UP000440096">
    <property type="component" value="Unassembled WGS sequence"/>
</dbReference>
<protein>
    <submittedName>
        <fullName evidence="2">RimK domain-containing protein ATP-grasp</fullName>
    </submittedName>
</protein>
<dbReference type="InterPro" id="IPR013651">
    <property type="entry name" value="ATP-grasp_RimK-type"/>
</dbReference>
<dbReference type="Pfam" id="PF08443">
    <property type="entry name" value="RimK"/>
    <property type="match status" value="1"/>
</dbReference>